<dbReference type="Proteomes" id="UP000198662">
    <property type="component" value="Unassembled WGS sequence"/>
</dbReference>
<dbReference type="EMBL" id="FNGF01000002">
    <property type="protein sequence ID" value="SDK78945.1"/>
    <property type="molecule type" value="Genomic_DNA"/>
</dbReference>
<dbReference type="OrthoDB" id="9795011at2"/>
<keyword evidence="3" id="KW-0804">Transcription</keyword>
<protein>
    <submittedName>
        <fullName evidence="6">Transcriptional regulator, TetR family</fullName>
    </submittedName>
</protein>
<keyword evidence="7" id="KW-1185">Reference proteome</keyword>
<proteinExistence type="predicted"/>
<dbReference type="PRINTS" id="PR00455">
    <property type="entry name" value="HTHTETR"/>
</dbReference>
<keyword evidence="2 4" id="KW-0238">DNA-binding</keyword>
<dbReference type="InterPro" id="IPR050109">
    <property type="entry name" value="HTH-type_TetR-like_transc_reg"/>
</dbReference>
<dbReference type="STRING" id="380244.SAMN05216298_1368"/>
<feature type="domain" description="HTH tetR-type" evidence="5">
    <location>
        <begin position="19"/>
        <end position="78"/>
    </location>
</feature>
<dbReference type="PROSITE" id="PS50977">
    <property type="entry name" value="HTH_TETR_2"/>
    <property type="match status" value="1"/>
</dbReference>
<evidence type="ECO:0000256" key="4">
    <source>
        <dbReference type="PROSITE-ProRule" id="PRU00335"/>
    </source>
</evidence>
<dbReference type="PANTHER" id="PTHR30055:SF234">
    <property type="entry name" value="HTH-TYPE TRANSCRIPTIONAL REGULATOR BETI"/>
    <property type="match status" value="1"/>
</dbReference>
<dbReference type="AlphaFoldDB" id="A0A1G9ESH9"/>
<dbReference type="InterPro" id="IPR001647">
    <property type="entry name" value="HTH_TetR"/>
</dbReference>
<feature type="DNA-binding region" description="H-T-H motif" evidence="4">
    <location>
        <begin position="41"/>
        <end position="60"/>
    </location>
</feature>
<accession>A0A1G9ESH9</accession>
<dbReference type="GO" id="GO:0003700">
    <property type="term" value="F:DNA-binding transcription factor activity"/>
    <property type="evidence" value="ECO:0007669"/>
    <property type="project" value="TreeGrafter"/>
</dbReference>
<evidence type="ECO:0000256" key="1">
    <source>
        <dbReference type="ARBA" id="ARBA00023015"/>
    </source>
</evidence>
<keyword evidence="1" id="KW-0805">Transcription regulation</keyword>
<dbReference type="SUPFAM" id="SSF46689">
    <property type="entry name" value="Homeodomain-like"/>
    <property type="match status" value="1"/>
</dbReference>
<dbReference type="Gene3D" id="1.10.357.10">
    <property type="entry name" value="Tetracycline Repressor, domain 2"/>
    <property type="match status" value="1"/>
</dbReference>
<organism evidence="6 7">
    <name type="scientific">Glycomyces sambucus</name>
    <dbReference type="NCBI Taxonomy" id="380244"/>
    <lineage>
        <taxon>Bacteria</taxon>
        <taxon>Bacillati</taxon>
        <taxon>Actinomycetota</taxon>
        <taxon>Actinomycetes</taxon>
        <taxon>Glycomycetales</taxon>
        <taxon>Glycomycetaceae</taxon>
        <taxon>Glycomyces</taxon>
    </lineage>
</organism>
<dbReference type="InterPro" id="IPR036271">
    <property type="entry name" value="Tet_transcr_reg_TetR-rel_C_sf"/>
</dbReference>
<sequence>MEPTPDARKRPRRLRCDAEQNRDRIIDAARKAFRREGLSASTASIARAAGVGIATLFRRFPTRTDLLAAVFEDAMEGSRAAAVAAAGRESAWDGFREYVEAVCGLQADNRGFAEALTMHFGSAKELERKRQEGFAAFTGLIERAKAEGRLREDFTPEDLPILLMANAGVLAAAGDAAGEASRRLVGQMLRAFAADPVEPLPPAPAPKRLLRGMVRQRRAGAASG</sequence>
<dbReference type="Pfam" id="PF21597">
    <property type="entry name" value="TetR_C_43"/>
    <property type="match status" value="1"/>
</dbReference>
<dbReference type="InterPro" id="IPR049445">
    <property type="entry name" value="TetR_SbtR-like_C"/>
</dbReference>
<dbReference type="GO" id="GO:0000976">
    <property type="term" value="F:transcription cis-regulatory region binding"/>
    <property type="evidence" value="ECO:0007669"/>
    <property type="project" value="TreeGrafter"/>
</dbReference>
<evidence type="ECO:0000256" key="2">
    <source>
        <dbReference type="ARBA" id="ARBA00023125"/>
    </source>
</evidence>
<dbReference type="SUPFAM" id="SSF48498">
    <property type="entry name" value="Tetracyclin repressor-like, C-terminal domain"/>
    <property type="match status" value="1"/>
</dbReference>
<evidence type="ECO:0000256" key="3">
    <source>
        <dbReference type="ARBA" id="ARBA00023163"/>
    </source>
</evidence>
<dbReference type="InterPro" id="IPR009057">
    <property type="entry name" value="Homeodomain-like_sf"/>
</dbReference>
<gene>
    <name evidence="6" type="ORF">SAMN05216298_1368</name>
</gene>
<reference evidence="7" key="1">
    <citation type="submission" date="2016-10" db="EMBL/GenBank/DDBJ databases">
        <authorList>
            <person name="Varghese N."/>
            <person name="Submissions S."/>
        </authorList>
    </citation>
    <scope>NUCLEOTIDE SEQUENCE [LARGE SCALE GENOMIC DNA]</scope>
    <source>
        <strain evidence="7">CGMCC 4.3147</strain>
    </source>
</reference>
<evidence type="ECO:0000313" key="6">
    <source>
        <dbReference type="EMBL" id="SDK78945.1"/>
    </source>
</evidence>
<name>A0A1G9ESH9_9ACTN</name>
<dbReference type="PANTHER" id="PTHR30055">
    <property type="entry name" value="HTH-TYPE TRANSCRIPTIONAL REGULATOR RUTR"/>
    <property type="match status" value="1"/>
</dbReference>
<dbReference type="RefSeq" id="WP_091045132.1">
    <property type="nucleotide sequence ID" value="NZ_FNGF01000002.1"/>
</dbReference>
<evidence type="ECO:0000313" key="7">
    <source>
        <dbReference type="Proteomes" id="UP000198662"/>
    </source>
</evidence>
<evidence type="ECO:0000259" key="5">
    <source>
        <dbReference type="PROSITE" id="PS50977"/>
    </source>
</evidence>
<dbReference type="Pfam" id="PF00440">
    <property type="entry name" value="TetR_N"/>
    <property type="match status" value="1"/>
</dbReference>